<gene>
    <name evidence="10" type="ORF">CJ203_05525</name>
</gene>
<keyword evidence="11" id="KW-1185">Reference proteome</keyword>
<dbReference type="GO" id="GO:0022857">
    <property type="term" value="F:transmembrane transporter activity"/>
    <property type="evidence" value="ECO:0007669"/>
    <property type="project" value="TreeGrafter"/>
</dbReference>
<evidence type="ECO:0000256" key="2">
    <source>
        <dbReference type="ARBA" id="ARBA00022475"/>
    </source>
</evidence>
<dbReference type="InterPro" id="IPR003838">
    <property type="entry name" value="ABC3_permease_C"/>
</dbReference>
<feature type="domain" description="MacB-like periplasmic core" evidence="9">
    <location>
        <begin position="21"/>
        <end position="264"/>
    </location>
</feature>
<evidence type="ECO:0000256" key="7">
    <source>
        <dbReference type="SAM" id="Phobius"/>
    </source>
</evidence>
<dbReference type="RefSeq" id="WP_102723867.1">
    <property type="nucleotide sequence ID" value="NZ_PNHG01000006.1"/>
</dbReference>
<keyword evidence="2" id="KW-1003">Cell membrane</keyword>
<feature type="transmembrane region" description="Helical" evidence="7">
    <location>
        <begin position="21"/>
        <end position="41"/>
    </location>
</feature>
<comment type="similarity">
    <text evidence="6">Belongs to the ABC-4 integral membrane protein family.</text>
</comment>
<dbReference type="InterPro" id="IPR025857">
    <property type="entry name" value="MacB_PCD"/>
</dbReference>
<feature type="transmembrane region" description="Helical" evidence="7">
    <location>
        <begin position="390"/>
        <end position="414"/>
    </location>
</feature>
<name>A0A2N6T567_9CORY</name>
<proteinExistence type="inferred from homology"/>
<evidence type="ECO:0000259" key="9">
    <source>
        <dbReference type="Pfam" id="PF12704"/>
    </source>
</evidence>
<dbReference type="InterPro" id="IPR050250">
    <property type="entry name" value="Macrolide_Exporter_MacB"/>
</dbReference>
<evidence type="ECO:0000259" key="8">
    <source>
        <dbReference type="Pfam" id="PF02687"/>
    </source>
</evidence>
<dbReference type="EMBL" id="PNHG01000006">
    <property type="protein sequence ID" value="PMC64468.1"/>
    <property type="molecule type" value="Genomic_DNA"/>
</dbReference>
<protein>
    <submittedName>
        <fullName evidence="10">ABC transporter permease</fullName>
    </submittedName>
</protein>
<evidence type="ECO:0000256" key="3">
    <source>
        <dbReference type="ARBA" id="ARBA00022692"/>
    </source>
</evidence>
<evidence type="ECO:0000313" key="11">
    <source>
        <dbReference type="Proteomes" id="UP000235836"/>
    </source>
</evidence>
<keyword evidence="3 7" id="KW-0812">Transmembrane</keyword>
<keyword evidence="5 7" id="KW-0472">Membrane</keyword>
<evidence type="ECO:0000256" key="4">
    <source>
        <dbReference type="ARBA" id="ARBA00022989"/>
    </source>
</evidence>
<keyword evidence="4 7" id="KW-1133">Transmembrane helix</keyword>
<dbReference type="Proteomes" id="UP000235836">
    <property type="component" value="Unassembled WGS sequence"/>
</dbReference>
<evidence type="ECO:0000256" key="5">
    <source>
        <dbReference type="ARBA" id="ARBA00023136"/>
    </source>
</evidence>
<reference evidence="10 11" key="1">
    <citation type="submission" date="2017-09" db="EMBL/GenBank/DDBJ databases">
        <title>Bacterial strain isolated from the female urinary microbiota.</title>
        <authorList>
            <person name="Thomas-White K."/>
            <person name="Kumar N."/>
            <person name="Forster S."/>
            <person name="Putonti C."/>
            <person name="Lawley T."/>
            <person name="Wolfe A.J."/>
        </authorList>
    </citation>
    <scope>NUCLEOTIDE SEQUENCE [LARGE SCALE GENOMIC DNA]</scope>
    <source>
        <strain evidence="10 11">UMB0792</strain>
    </source>
</reference>
<evidence type="ECO:0000256" key="6">
    <source>
        <dbReference type="ARBA" id="ARBA00038076"/>
    </source>
</evidence>
<evidence type="ECO:0000313" key="10">
    <source>
        <dbReference type="EMBL" id="PMC64468.1"/>
    </source>
</evidence>
<dbReference type="GO" id="GO:0005886">
    <property type="term" value="C:plasma membrane"/>
    <property type="evidence" value="ECO:0007669"/>
    <property type="project" value="UniProtKB-SubCell"/>
</dbReference>
<comment type="subcellular location">
    <subcellularLocation>
        <location evidence="1">Cell membrane</location>
        <topology evidence="1">Multi-pass membrane protein</topology>
    </subcellularLocation>
</comment>
<comment type="caution">
    <text evidence="10">The sequence shown here is derived from an EMBL/GenBank/DDBJ whole genome shotgun (WGS) entry which is preliminary data.</text>
</comment>
<feature type="transmembrane region" description="Helical" evidence="7">
    <location>
        <begin position="352"/>
        <end position="378"/>
    </location>
</feature>
<sequence>MELRESINLAVGSLRSNKMRSVLTLLGIIIGIMAVIIIMTLGRGLQNQVLSGLEDIGASQHIVLITEKPEESEQQEDTFSGGFNMPVTDEQDMVSLEQLQEIKDHFGPRVEGVDIQETLSAETTYGDKTASVDVMPVLADSMKVRNVELAYGRTISEQDIKTERPVAVVSQELVDAFFGGDAASAIGERIDVTGASTGVFTIIGVAEGEQKSADDFGQQTAFGQMYIPVSVSDRVGQKIENVFNFVVMTRGDEDPAAFREELQTYLDRWYAHNDEAQVEVIDMQAELAAFTSIFGIISTVLAAIAGISLLVGGIGVMNIMLITVTERTREIGVRKALGATQRDIRTQFIVEAVMVGLLGGVIGVVLGGGIGIFASGFIGMIDGESYGPVAFPPIGAVLFALLFSMAIGVFFGAYPANKAAKMQPIDALRYE</sequence>
<dbReference type="Pfam" id="PF02687">
    <property type="entry name" value="FtsX"/>
    <property type="match status" value="1"/>
</dbReference>
<organism evidence="10 11">
    <name type="scientific">Corynebacterium tuscaniense</name>
    <dbReference type="NCBI Taxonomy" id="302449"/>
    <lineage>
        <taxon>Bacteria</taxon>
        <taxon>Bacillati</taxon>
        <taxon>Actinomycetota</taxon>
        <taxon>Actinomycetes</taxon>
        <taxon>Mycobacteriales</taxon>
        <taxon>Corynebacteriaceae</taxon>
        <taxon>Corynebacterium</taxon>
    </lineage>
</organism>
<dbReference type="AlphaFoldDB" id="A0A2N6T567"/>
<dbReference type="PANTHER" id="PTHR30572:SF4">
    <property type="entry name" value="ABC TRANSPORTER PERMEASE YTRF"/>
    <property type="match status" value="1"/>
</dbReference>
<dbReference type="Pfam" id="PF12704">
    <property type="entry name" value="MacB_PCD"/>
    <property type="match status" value="1"/>
</dbReference>
<feature type="domain" description="ABC3 transporter permease C-terminal" evidence="8">
    <location>
        <begin position="303"/>
        <end position="424"/>
    </location>
</feature>
<feature type="transmembrane region" description="Helical" evidence="7">
    <location>
        <begin position="293"/>
        <end position="321"/>
    </location>
</feature>
<dbReference type="PANTHER" id="PTHR30572">
    <property type="entry name" value="MEMBRANE COMPONENT OF TRANSPORTER-RELATED"/>
    <property type="match status" value="1"/>
</dbReference>
<accession>A0A2N6T567</accession>
<evidence type="ECO:0000256" key="1">
    <source>
        <dbReference type="ARBA" id="ARBA00004651"/>
    </source>
</evidence>